<keyword evidence="1" id="KW-1133">Transmembrane helix</keyword>
<name>A0A9P6ND40_9BASI</name>
<dbReference type="Proteomes" id="UP000886653">
    <property type="component" value="Unassembled WGS sequence"/>
</dbReference>
<comment type="caution">
    <text evidence="2">The sequence shown here is derived from an EMBL/GenBank/DDBJ whole genome shotgun (WGS) entry which is preliminary data.</text>
</comment>
<feature type="transmembrane region" description="Helical" evidence="1">
    <location>
        <begin position="146"/>
        <end position="170"/>
    </location>
</feature>
<proteinExistence type="predicted"/>
<keyword evidence="3" id="KW-1185">Reference proteome</keyword>
<keyword evidence="1" id="KW-0472">Membrane</keyword>
<dbReference type="OrthoDB" id="2504048at2759"/>
<gene>
    <name evidence="2" type="ORF">CROQUDRAFT_50863</name>
</gene>
<feature type="transmembrane region" description="Helical" evidence="1">
    <location>
        <begin position="26"/>
        <end position="47"/>
    </location>
</feature>
<evidence type="ECO:0000256" key="1">
    <source>
        <dbReference type="SAM" id="Phobius"/>
    </source>
</evidence>
<feature type="transmembrane region" description="Helical" evidence="1">
    <location>
        <begin position="270"/>
        <end position="290"/>
    </location>
</feature>
<sequence length="314" mass="35203">ILSICFFGAFLLAIYRAKINRHAIVIAFLVLSWVSAGVSMISLIINFREQFSSSTLDLKEALRRLCNADVIMTTFFWTVIPEVLRVLITVGQITKEEKEVAVVSDISHSKVSFDIEAAGVHENNEGAMESSTVPQVAHCQRRIWKAYTFGSTCIFFTPLVTSAAMVILSISDLAQSGWTVVHANEFNCTSFSHRTIVLFSLLQLGLASVLAMGTVMVYLVQHRIASDQDISSRFGNHLIVKMLIMSALTGVGVGVQWYSMIHEAEVVREHQLACAIYMITFPLLTSCLFVEREVRKEWRTWIPTFHTFKLSRTG</sequence>
<dbReference type="AlphaFoldDB" id="A0A9P6ND40"/>
<reference evidence="2" key="1">
    <citation type="submission" date="2013-11" db="EMBL/GenBank/DDBJ databases">
        <title>Genome sequence of the fusiform rust pathogen reveals effectors for host alternation and coevolution with pine.</title>
        <authorList>
            <consortium name="DOE Joint Genome Institute"/>
            <person name="Smith K."/>
            <person name="Pendleton A."/>
            <person name="Kubisiak T."/>
            <person name="Anderson C."/>
            <person name="Salamov A."/>
            <person name="Aerts A."/>
            <person name="Riley R."/>
            <person name="Clum A."/>
            <person name="Lindquist E."/>
            <person name="Ence D."/>
            <person name="Campbell M."/>
            <person name="Kronenberg Z."/>
            <person name="Feau N."/>
            <person name="Dhillon B."/>
            <person name="Hamelin R."/>
            <person name="Burleigh J."/>
            <person name="Smith J."/>
            <person name="Yandell M."/>
            <person name="Nelson C."/>
            <person name="Grigoriev I."/>
            <person name="Davis J."/>
        </authorList>
    </citation>
    <scope>NUCLEOTIDE SEQUENCE</scope>
    <source>
        <strain evidence="2">G11</strain>
    </source>
</reference>
<feature type="transmembrane region" description="Helical" evidence="1">
    <location>
        <begin position="238"/>
        <end position="258"/>
    </location>
</feature>
<dbReference type="EMBL" id="MU167362">
    <property type="protein sequence ID" value="KAG0142052.1"/>
    <property type="molecule type" value="Genomic_DNA"/>
</dbReference>
<feature type="transmembrane region" description="Helical" evidence="1">
    <location>
        <begin position="196"/>
        <end position="218"/>
    </location>
</feature>
<feature type="non-terminal residue" evidence="2">
    <location>
        <position position="1"/>
    </location>
</feature>
<organism evidence="2 3">
    <name type="scientific">Cronartium quercuum f. sp. fusiforme G11</name>
    <dbReference type="NCBI Taxonomy" id="708437"/>
    <lineage>
        <taxon>Eukaryota</taxon>
        <taxon>Fungi</taxon>
        <taxon>Dikarya</taxon>
        <taxon>Basidiomycota</taxon>
        <taxon>Pucciniomycotina</taxon>
        <taxon>Pucciniomycetes</taxon>
        <taxon>Pucciniales</taxon>
        <taxon>Coleosporiaceae</taxon>
        <taxon>Cronartium</taxon>
    </lineage>
</organism>
<accession>A0A9P6ND40</accession>
<evidence type="ECO:0000313" key="2">
    <source>
        <dbReference type="EMBL" id="KAG0142052.1"/>
    </source>
</evidence>
<evidence type="ECO:0000313" key="3">
    <source>
        <dbReference type="Proteomes" id="UP000886653"/>
    </source>
</evidence>
<keyword evidence="1" id="KW-0812">Transmembrane</keyword>
<protein>
    <submittedName>
        <fullName evidence="2">Uncharacterized protein</fullName>
    </submittedName>
</protein>